<feature type="chain" id="PRO_5046525335" description="DUF4367 domain-containing protein" evidence="1">
    <location>
        <begin position="25"/>
        <end position="176"/>
    </location>
</feature>
<accession>A0ABY4HHL6</accession>
<dbReference type="RefSeq" id="WP_245036322.1">
    <property type="nucleotide sequence ID" value="NZ_CP095076.1"/>
</dbReference>
<protein>
    <recommendedName>
        <fullName evidence="4">DUF4367 domain-containing protein</fullName>
    </recommendedName>
</protein>
<evidence type="ECO:0008006" key="4">
    <source>
        <dbReference type="Google" id="ProtNLM"/>
    </source>
</evidence>
<geneLocation type="plasmid" evidence="2 3">
    <name>unnamed1</name>
</geneLocation>
<proteinExistence type="predicted"/>
<evidence type="ECO:0000313" key="2">
    <source>
        <dbReference type="EMBL" id="UOR14177.1"/>
    </source>
</evidence>
<evidence type="ECO:0000256" key="1">
    <source>
        <dbReference type="SAM" id="SignalP"/>
    </source>
</evidence>
<sequence>MKKGRKILLCSLLLFLMLSNTGYANKKDEGSIESEEPMTTEELYKSMGYTKAEKAVQKYENKFDTNINFPKVMPFQAKLQFGKIEDNRLTLEFIGESKKQLFKIHVEPSNSTKQLTNKKLKDGTEVFIKHVGPNPNKPSISWLHLKRDNQKYGLGLNYYKKDVRQDKLIKAAESLQ</sequence>
<dbReference type="Proteomes" id="UP000830326">
    <property type="component" value="Plasmid unnamed1"/>
</dbReference>
<dbReference type="EMBL" id="CP095076">
    <property type="protein sequence ID" value="UOR14177.1"/>
    <property type="molecule type" value="Genomic_DNA"/>
</dbReference>
<keyword evidence="1" id="KW-0732">Signal</keyword>
<evidence type="ECO:0000313" key="3">
    <source>
        <dbReference type="Proteomes" id="UP000830326"/>
    </source>
</evidence>
<gene>
    <name evidence="2" type="ORF">MUO15_21060</name>
</gene>
<reference evidence="2" key="1">
    <citation type="submission" date="2022-04" db="EMBL/GenBank/DDBJ databases">
        <title>Halobacillus sp. isolated from saltern.</title>
        <authorList>
            <person name="Won M."/>
            <person name="Lee C.-M."/>
            <person name="Woen H.-Y."/>
            <person name="Kwon S.-W."/>
        </authorList>
    </citation>
    <scope>NUCLEOTIDE SEQUENCE</scope>
    <source>
        <strain evidence="2">SSHM10-5</strain>
        <plasmid evidence="2">unnamed1</plasmid>
    </source>
</reference>
<name>A0ABY4HHL6_9BACI</name>
<keyword evidence="2" id="KW-0614">Plasmid</keyword>
<organism evidence="2 3">
    <name type="scientific">Halobacillus amylolyticus</name>
    <dbReference type="NCBI Taxonomy" id="2932259"/>
    <lineage>
        <taxon>Bacteria</taxon>
        <taxon>Bacillati</taxon>
        <taxon>Bacillota</taxon>
        <taxon>Bacilli</taxon>
        <taxon>Bacillales</taxon>
        <taxon>Bacillaceae</taxon>
        <taxon>Halobacillus</taxon>
    </lineage>
</organism>
<keyword evidence="3" id="KW-1185">Reference proteome</keyword>
<feature type="signal peptide" evidence="1">
    <location>
        <begin position="1"/>
        <end position="24"/>
    </location>
</feature>